<dbReference type="RefSeq" id="WP_071506717.1">
    <property type="nucleotide sequence ID" value="NZ_MORL01000046.1"/>
</dbReference>
<protein>
    <submittedName>
        <fullName evidence="1">Uncharacterized protein</fullName>
    </submittedName>
</protein>
<evidence type="ECO:0000313" key="1">
    <source>
        <dbReference type="EMBL" id="OIN55661.1"/>
    </source>
</evidence>
<organism evidence="1 2">
    <name type="scientific">Arsenicibacter rosenii</name>
    <dbReference type="NCBI Taxonomy" id="1750698"/>
    <lineage>
        <taxon>Bacteria</taxon>
        <taxon>Pseudomonadati</taxon>
        <taxon>Bacteroidota</taxon>
        <taxon>Cytophagia</taxon>
        <taxon>Cytophagales</taxon>
        <taxon>Spirosomataceae</taxon>
        <taxon>Arsenicibacter</taxon>
    </lineage>
</organism>
<dbReference type="OrthoDB" id="919410at2"/>
<proteinExistence type="predicted"/>
<accession>A0A1S2VAA2</accession>
<dbReference type="EMBL" id="MORL01000046">
    <property type="protein sequence ID" value="OIN55661.1"/>
    <property type="molecule type" value="Genomic_DNA"/>
</dbReference>
<comment type="caution">
    <text evidence="1">The sequence shown here is derived from an EMBL/GenBank/DDBJ whole genome shotgun (WGS) entry which is preliminary data.</text>
</comment>
<evidence type="ECO:0000313" key="2">
    <source>
        <dbReference type="Proteomes" id="UP000181790"/>
    </source>
</evidence>
<keyword evidence="2" id="KW-1185">Reference proteome</keyword>
<dbReference type="Proteomes" id="UP000181790">
    <property type="component" value="Unassembled WGS sequence"/>
</dbReference>
<sequence length="642" mass="72555">MLTLPQIVPFLKLDSGGNPERRHEYYNQSVAHAEEIAKVFGRKYPDYLNVNRPKERKEYRDYRAKIYKNPFRSLHGKVLKALKYIRQADDFDIVFPTQKEKTDTLKEYVESPMFSKKGSMQDWFFEKVGKGYVNDPNAVMCVIPMQQPASDQDYARPVAMLIPSERVYMHREGTFAVLGAPEKVPIQGVEGITAGKVLIFVDAESYCVARQVQVQQAGEKEYASWQIDGLLIDEVTGEASFSPPLHNCPLMPAVKVGQDCTEENDEGETCYESILSGAFEAVKEGQAVESDIQVERNFHVSAQEWRYSPKSTVCKAKGCEGGTITARDPISGNVTGKIDCPTCKGSGRGANSGSGLDLIEVSPATATGFDNEGRPMNIPTPPGGFIPRPVESIQELRKEFDRYSREAYAVVNMQFMRETPIDQSGTAKRYDREEMYRELNTVGGHICRMLENGLKWVGYQRYGKVVTDQLPTVIEPIRFNLENAELTREELKEAKDKKFDPNIQNPLTKRLIEYRAGKESDYYRKFELKEKLDPYPGMQPEEKLFLLSTMYVLLRGDPEALKVSVEAVWLSINFDALISELQRTNPDFLTLDLSEQFTMMVEANKKRVGTPTEQLIDPVTGEPFKGPAVLQPVVNFKNNGKI</sequence>
<gene>
    <name evidence="1" type="ORF">BLX24_28920</name>
</gene>
<reference evidence="1 2" key="1">
    <citation type="submission" date="2016-10" db="EMBL/GenBank/DDBJ databases">
        <title>Arsenicibacter rosenii gen. nov., sp. nov., an efficient arsenic-methylating bacterium isolated from an arsenic-contaminated paddy soil.</title>
        <authorList>
            <person name="Huang K."/>
        </authorList>
    </citation>
    <scope>NUCLEOTIDE SEQUENCE [LARGE SCALE GENOMIC DNA]</scope>
    <source>
        <strain evidence="1 2">SM-1</strain>
    </source>
</reference>
<dbReference type="AlphaFoldDB" id="A0A1S2VAA2"/>
<name>A0A1S2VAA2_9BACT</name>